<reference evidence="2 3" key="1">
    <citation type="submission" date="2014-06" db="EMBL/GenBank/DDBJ databases">
        <authorList>
            <consortium name="DOE Joint Genome Institute"/>
            <person name="Kuo A."/>
            <person name="Kohler A."/>
            <person name="Nagy L.G."/>
            <person name="Floudas D."/>
            <person name="Copeland A."/>
            <person name="Barry K.W."/>
            <person name="Cichocki N."/>
            <person name="Veneault-Fourrey C."/>
            <person name="LaButti K."/>
            <person name="Lindquist E.A."/>
            <person name="Lipzen A."/>
            <person name="Lundell T."/>
            <person name="Morin E."/>
            <person name="Murat C."/>
            <person name="Sun H."/>
            <person name="Tunlid A."/>
            <person name="Henrissat B."/>
            <person name="Grigoriev I.V."/>
            <person name="Hibbett D.S."/>
            <person name="Martin F."/>
            <person name="Nordberg H.P."/>
            <person name="Cantor M.N."/>
            <person name="Hua S.X."/>
        </authorList>
    </citation>
    <scope>NUCLEOTIDE SEQUENCE [LARGE SCALE GENOMIC DNA]</scope>
    <source>
        <strain evidence="2 3">ATCC 200175</strain>
    </source>
</reference>
<feature type="region of interest" description="Disordered" evidence="1">
    <location>
        <begin position="41"/>
        <end position="100"/>
    </location>
</feature>
<dbReference type="EMBL" id="KN820292">
    <property type="protein sequence ID" value="KIJ06509.1"/>
    <property type="molecule type" value="Genomic_DNA"/>
</dbReference>
<protein>
    <recommendedName>
        <fullName evidence="4">CCHC-type domain-containing protein</fullName>
    </recommendedName>
</protein>
<dbReference type="HOGENOM" id="CLU_816626_0_0_1"/>
<feature type="compositionally biased region" description="Basic residues" evidence="1">
    <location>
        <begin position="254"/>
        <end position="265"/>
    </location>
</feature>
<dbReference type="Proteomes" id="UP000053647">
    <property type="component" value="Unassembled WGS sequence"/>
</dbReference>
<name>A0A0C9SMP0_PAXIN</name>
<feature type="compositionally biased region" description="Acidic residues" evidence="1">
    <location>
        <begin position="318"/>
        <end position="328"/>
    </location>
</feature>
<feature type="compositionally biased region" description="Polar residues" evidence="1">
    <location>
        <begin position="204"/>
        <end position="224"/>
    </location>
</feature>
<sequence length="340" mass="38204">MPSSIFHNILANGLSPSTWSNKLFYRCYLRVAQQIFKTSFPKETGKKPFGDPADTSQPRSRANPYAIGISTELKKKGKKHLEEGEELPPASATPEDEEGIPQTESLYDQGFKTRQPSPIPFDNMSERPTELKVGTPTHFDGNTNDSSRWLHSVMAYLVLNDRIYNTSDKKITSQGALIEWYARGLNFAISKKIIRMEITPTTLDKTNESQTTNYSSNSSRNQDPNAMDVDAIWLSPSQRADYMKKGLCFVCGKHGHRSSKHKKGKVPFDKDSRTSSPKVRKAEIPSSDPISTYTAGLKKKKISQKEILDVLKMCFDSDNEEEGTEEEQVPVSKVSFDSSF</sequence>
<feature type="region of interest" description="Disordered" evidence="1">
    <location>
        <begin position="318"/>
        <end position="340"/>
    </location>
</feature>
<proteinExistence type="predicted"/>
<keyword evidence="3" id="KW-1185">Reference proteome</keyword>
<accession>A0A0C9SMP0</accession>
<dbReference type="AlphaFoldDB" id="A0A0C9SMP0"/>
<gene>
    <name evidence="2" type="ORF">PAXINDRAFT_20303</name>
</gene>
<evidence type="ECO:0000313" key="3">
    <source>
        <dbReference type="Proteomes" id="UP000053647"/>
    </source>
</evidence>
<evidence type="ECO:0000313" key="2">
    <source>
        <dbReference type="EMBL" id="KIJ06509.1"/>
    </source>
</evidence>
<reference evidence="3" key="2">
    <citation type="submission" date="2015-01" db="EMBL/GenBank/DDBJ databases">
        <title>Evolutionary Origins and Diversification of the Mycorrhizal Mutualists.</title>
        <authorList>
            <consortium name="DOE Joint Genome Institute"/>
            <consortium name="Mycorrhizal Genomics Consortium"/>
            <person name="Kohler A."/>
            <person name="Kuo A."/>
            <person name="Nagy L.G."/>
            <person name="Floudas D."/>
            <person name="Copeland A."/>
            <person name="Barry K.W."/>
            <person name="Cichocki N."/>
            <person name="Veneault-Fourrey C."/>
            <person name="LaButti K."/>
            <person name="Lindquist E.A."/>
            <person name="Lipzen A."/>
            <person name="Lundell T."/>
            <person name="Morin E."/>
            <person name="Murat C."/>
            <person name="Riley R."/>
            <person name="Ohm R."/>
            <person name="Sun H."/>
            <person name="Tunlid A."/>
            <person name="Henrissat B."/>
            <person name="Grigoriev I.V."/>
            <person name="Hibbett D.S."/>
            <person name="Martin F."/>
        </authorList>
    </citation>
    <scope>NUCLEOTIDE SEQUENCE [LARGE SCALE GENOMIC DNA]</scope>
    <source>
        <strain evidence="3">ATCC 200175</strain>
    </source>
</reference>
<feature type="region of interest" description="Disordered" evidence="1">
    <location>
        <begin position="204"/>
        <end position="225"/>
    </location>
</feature>
<organism evidence="2 3">
    <name type="scientific">Paxillus involutus ATCC 200175</name>
    <dbReference type="NCBI Taxonomy" id="664439"/>
    <lineage>
        <taxon>Eukaryota</taxon>
        <taxon>Fungi</taxon>
        <taxon>Dikarya</taxon>
        <taxon>Basidiomycota</taxon>
        <taxon>Agaricomycotina</taxon>
        <taxon>Agaricomycetes</taxon>
        <taxon>Agaricomycetidae</taxon>
        <taxon>Boletales</taxon>
        <taxon>Paxilineae</taxon>
        <taxon>Paxillaceae</taxon>
        <taxon>Paxillus</taxon>
    </lineage>
</organism>
<evidence type="ECO:0000256" key="1">
    <source>
        <dbReference type="SAM" id="MobiDB-lite"/>
    </source>
</evidence>
<feature type="region of interest" description="Disordered" evidence="1">
    <location>
        <begin position="254"/>
        <end position="290"/>
    </location>
</feature>
<evidence type="ECO:0008006" key="4">
    <source>
        <dbReference type="Google" id="ProtNLM"/>
    </source>
</evidence>